<feature type="binding site" evidence="9">
    <location>
        <position position="43"/>
    </location>
    <ligand>
        <name>ATP</name>
        <dbReference type="ChEBI" id="CHEBI:30616"/>
    </ligand>
</feature>
<sequence length="206" mass="21881">MSALVIVGTDTGVGKTVFSAGLTAALNATYWKPVQSGLEDATDTETVCTLSGVDVLPEAYRLNMPASPHLSAEDMGIEIDLSRLALPQVDGPLVVEGAGGLMVPLNRKSYYLDLIAQWQAPVVLVARTALGTINHTTLSLMALRSAGSEVVGVAFVGDPEPDVEQTIVEMSKVRHLGRLPYLGDLTQQSLSEAFSSIDVATIRRFL</sequence>
<evidence type="ECO:0000313" key="11">
    <source>
        <dbReference type="Proteomes" id="UP000597886"/>
    </source>
</evidence>
<feature type="binding site" evidence="9">
    <location>
        <begin position="96"/>
        <end position="99"/>
    </location>
    <ligand>
        <name>ATP</name>
        <dbReference type="ChEBI" id="CHEBI:30616"/>
    </ligand>
</feature>
<dbReference type="Gene3D" id="3.40.50.300">
    <property type="entry name" value="P-loop containing nucleotide triphosphate hydrolases"/>
    <property type="match status" value="1"/>
</dbReference>
<gene>
    <name evidence="9 10" type="primary">bioD</name>
    <name evidence="10" type="ORF">GS634_15215</name>
</gene>
<evidence type="ECO:0000256" key="2">
    <source>
        <dbReference type="ARBA" id="ARBA00022598"/>
    </source>
</evidence>
<dbReference type="GO" id="GO:0004141">
    <property type="term" value="F:dethiobiotin synthase activity"/>
    <property type="evidence" value="ECO:0007669"/>
    <property type="project" value="UniProtKB-UniRule"/>
</dbReference>
<comment type="catalytic activity">
    <reaction evidence="9">
        <text>(7R,8S)-7,8-diammoniononanoate + CO2 + ATP = (4R,5S)-dethiobiotin + ADP + phosphate + 3 H(+)</text>
        <dbReference type="Rhea" id="RHEA:15805"/>
        <dbReference type="ChEBI" id="CHEBI:15378"/>
        <dbReference type="ChEBI" id="CHEBI:16526"/>
        <dbReference type="ChEBI" id="CHEBI:30616"/>
        <dbReference type="ChEBI" id="CHEBI:43474"/>
        <dbReference type="ChEBI" id="CHEBI:149469"/>
        <dbReference type="ChEBI" id="CHEBI:149473"/>
        <dbReference type="ChEBI" id="CHEBI:456216"/>
        <dbReference type="EC" id="6.3.3.3"/>
    </reaction>
</comment>
<evidence type="ECO:0000313" key="10">
    <source>
        <dbReference type="EMBL" id="NOE19476.1"/>
    </source>
</evidence>
<dbReference type="GO" id="GO:0000287">
    <property type="term" value="F:magnesium ion binding"/>
    <property type="evidence" value="ECO:0007669"/>
    <property type="project" value="UniProtKB-UniRule"/>
</dbReference>
<comment type="subunit">
    <text evidence="9">Homodimer.</text>
</comment>
<keyword evidence="5 9" id="KW-0093">Biotin biosynthesis</keyword>
<dbReference type="InterPro" id="IPR004472">
    <property type="entry name" value="DTB_synth_BioD"/>
</dbReference>
<comment type="similarity">
    <text evidence="9">Belongs to the dethiobiotin synthetase family.</text>
</comment>
<feature type="binding site" evidence="9">
    <location>
        <begin position="180"/>
        <end position="182"/>
    </location>
    <ligand>
        <name>ATP</name>
        <dbReference type="ChEBI" id="CHEBI:30616"/>
    </ligand>
</feature>
<evidence type="ECO:0000256" key="5">
    <source>
        <dbReference type="ARBA" id="ARBA00022756"/>
    </source>
</evidence>
<dbReference type="PANTHER" id="PTHR43210:SF2">
    <property type="entry name" value="ATP-DEPENDENT DETHIOBIOTIN SYNTHETASE BIOD 2"/>
    <property type="match status" value="1"/>
</dbReference>
<dbReference type="EC" id="6.3.3.3" evidence="9"/>
<dbReference type="Proteomes" id="UP000597886">
    <property type="component" value="Unassembled WGS sequence"/>
</dbReference>
<keyword evidence="6 9" id="KW-0067">ATP-binding</keyword>
<keyword evidence="4 9" id="KW-0547">Nucleotide-binding</keyword>
<dbReference type="Pfam" id="PF13500">
    <property type="entry name" value="AAA_26"/>
    <property type="match status" value="1"/>
</dbReference>
<protein>
    <recommendedName>
        <fullName evidence="9">ATP-dependent dethiobiotin synthetase BioD</fullName>
        <ecNumber evidence="9">6.3.3.3</ecNumber>
    </recommendedName>
    <alternativeName>
        <fullName evidence="9">DTB synthetase</fullName>
        <shortName evidence="9">DTBS</shortName>
    </alternativeName>
    <alternativeName>
        <fullName evidence="9">Dethiobiotin synthase</fullName>
    </alternativeName>
</protein>
<comment type="caution">
    <text evidence="10">The sequence shown here is derived from an EMBL/GenBank/DDBJ whole genome shotgun (WGS) entry which is preliminary data.</text>
</comment>
<comment type="pathway">
    <text evidence="9">Cofactor biosynthesis; biotin biosynthesis; biotin from 7,8-diaminononanoate: step 1/2.</text>
</comment>
<organism evidence="10 11">
    <name type="scientific">Ruegeria atlantica</name>
    <dbReference type="NCBI Taxonomy" id="81569"/>
    <lineage>
        <taxon>Bacteria</taxon>
        <taxon>Pseudomonadati</taxon>
        <taxon>Pseudomonadota</taxon>
        <taxon>Alphaproteobacteria</taxon>
        <taxon>Rhodobacterales</taxon>
        <taxon>Roseobacteraceae</taxon>
        <taxon>Ruegeria</taxon>
    </lineage>
</organism>
<dbReference type="EMBL" id="WVRA01000005">
    <property type="protein sequence ID" value="NOE19476.1"/>
    <property type="molecule type" value="Genomic_DNA"/>
</dbReference>
<feature type="binding site" evidence="9">
    <location>
        <begin position="12"/>
        <end position="17"/>
    </location>
    <ligand>
        <name>ATP</name>
        <dbReference type="ChEBI" id="CHEBI:30616"/>
    </ligand>
</feature>
<feature type="active site" evidence="9">
    <location>
        <position position="32"/>
    </location>
</feature>
<dbReference type="GO" id="GO:0005829">
    <property type="term" value="C:cytosol"/>
    <property type="evidence" value="ECO:0007669"/>
    <property type="project" value="TreeGrafter"/>
</dbReference>
<dbReference type="GO" id="GO:0005524">
    <property type="term" value="F:ATP binding"/>
    <property type="evidence" value="ECO:0007669"/>
    <property type="project" value="UniProtKB-UniRule"/>
</dbReference>
<dbReference type="InterPro" id="IPR027417">
    <property type="entry name" value="P-loop_NTPase"/>
</dbReference>
<evidence type="ECO:0000256" key="6">
    <source>
        <dbReference type="ARBA" id="ARBA00022840"/>
    </source>
</evidence>
<dbReference type="PIRSF" id="PIRSF006755">
    <property type="entry name" value="DTB_synth"/>
    <property type="match status" value="1"/>
</dbReference>
<evidence type="ECO:0000256" key="1">
    <source>
        <dbReference type="ARBA" id="ARBA00022490"/>
    </source>
</evidence>
<evidence type="ECO:0000256" key="8">
    <source>
        <dbReference type="ARBA" id="ARBA00047386"/>
    </source>
</evidence>
<dbReference type="PANTHER" id="PTHR43210">
    <property type="entry name" value="DETHIOBIOTIN SYNTHETASE"/>
    <property type="match status" value="1"/>
</dbReference>
<feature type="binding site" evidence="9">
    <location>
        <position position="16"/>
    </location>
    <ligand>
        <name>Mg(2+)</name>
        <dbReference type="ChEBI" id="CHEBI:18420"/>
    </ligand>
</feature>
<keyword evidence="1 9" id="KW-0963">Cytoplasm</keyword>
<feature type="binding site" evidence="9">
    <location>
        <position position="43"/>
    </location>
    <ligand>
        <name>Mg(2+)</name>
        <dbReference type="ChEBI" id="CHEBI:18420"/>
    </ligand>
</feature>
<evidence type="ECO:0000256" key="3">
    <source>
        <dbReference type="ARBA" id="ARBA00022723"/>
    </source>
</evidence>
<dbReference type="CDD" id="cd03109">
    <property type="entry name" value="DTBS"/>
    <property type="match status" value="1"/>
</dbReference>
<evidence type="ECO:0000256" key="9">
    <source>
        <dbReference type="HAMAP-Rule" id="MF_00336"/>
    </source>
</evidence>
<feature type="binding site" evidence="9">
    <location>
        <position position="36"/>
    </location>
    <ligand>
        <name>substrate</name>
    </ligand>
</feature>
<evidence type="ECO:0000256" key="7">
    <source>
        <dbReference type="ARBA" id="ARBA00022842"/>
    </source>
</evidence>
<dbReference type="SUPFAM" id="SSF52540">
    <property type="entry name" value="P-loop containing nucleoside triphosphate hydrolases"/>
    <property type="match status" value="1"/>
</dbReference>
<name>A0AA90Z2P1_9RHOB</name>
<comment type="cofactor">
    <cofactor evidence="9">
        <name>Mg(2+)</name>
        <dbReference type="ChEBI" id="CHEBI:18420"/>
    </cofactor>
</comment>
<dbReference type="NCBIfam" id="TIGR00347">
    <property type="entry name" value="bioD"/>
    <property type="match status" value="1"/>
</dbReference>
<accession>A0AA90Z2P1</accession>
<keyword evidence="2 9" id="KW-0436">Ligase</keyword>
<evidence type="ECO:0000256" key="4">
    <source>
        <dbReference type="ARBA" id="ARBA00022741"/>
    </source>
</evidence>
<comment type="subcellular location">
    <subcellularLocation>
        <location evidence="9">Cytoplasm</location>
    </subcellularLocation>
</comment>
<dbReference type="GO" id="GO:0009102">
    <property type="term" value="P:biotin biosynthetic process"/>
    <property type="evidence" value="ECO:0007669"/>
    <property type="project" value="UniProtKB-UniRule"/>
</dbReference>
<dbReference type="AlphaFoldDB" id="A0AA90Z2P1"/>
<comment type="catalytic activity">
    <reaction evidence="8">
        <text>(7R,8S)-8-amino-7-(carboxyamino)nonanoate + ATP = (4R,5S)-dethiobiotin + ADP + phosphate + H(+)</text>
        <dbReference type="Rhea" id="RHEA:63684"/>
        <dbReference type="ChEBI" id="CHEBI:15378"/>
        <dbReference type="ChEBI" id="CHEBI:30616"/>
        <dbReference type="ChEBI" id="CHEBI:43474"/>
        <dbReference type="ChEBI" id="CHEBI:149470"/>
        <dbReference type="ChEBI" id="CHEBI:149473"/>
        <dbReference type="ChEBI" id="CHEBI:456216"/>
    </reaction>
</comment>
<dbReference type="RefSeq" id="WP_171331011.1">
    <property type="nucleotide sequence ID" value="NZ_WVRA01000005.1"/>
</dbReference>
<keyword evidence="7 9" id="KW-0460">Magnesium</keyword>
<feature type="binding site" evidence="9">
    <location>
        <position position="96"/>
    </location>
    <ligand>
        <name>Mg(2+)</name>
        <dbReference type="ChEBI" id="CHEBI:18420"/>
    </ligand>
</feature>
<comment type="caution">
    <text evidence="9">Lacks conserved residue(s) required for the propagation of feature annotation.</text>
</comment>
<reference evidence="10" key="1">
    <citation type="submission" date="2019-12" db="EMBL/GenBank/DDBJ databases">
        <title>Ruegeria JWLKs population differentiation of coral mucus and skeleton niches.</title>
        <authorList>
            <person name="Luo D."/>
        </authorList>
    </citation>
    <scope>NUCLEOTIDE SEQUENCE</scope>
    <source>
        <strain evidence="10">HKCCD6181</strain>
    </source>
</reference>
<keyword evidence="3 9" id="KW-0479">Metal-binding</keyword>
<proteinExistence type="inferred from homology"/>
<dbReference type="HAMAP" id="MF_00336">
    <property type="entry name" value="BioD"/>
    <property type="match status" value="1"/>
</dbReference>
<comment type="function">
    <text evidence="9">Catalyzes a mechanistically unusual reaction, the ATP-dependent insertion of CO2 between the N7 and N8 nitrogen atoms of 7,8-diaminopelargonic acid (DAPA, also called 7,8-diammoniononanoate) to form a ureido ring.</text>
</comment>